<evidence type="ECO:0000256" key="6">
    <source>
        <dbReference type="ARBA" id="ARBA00022490"/>
    </source>
</evidence>
<dbReference type="InterPro" id="IPR000836">
    <property type="entry name" value="PRTase_dom"/>
</dbReference>
<dbReference type="GO" id="GO:0006166">
    <property type="term" value="P:purine ribonucleoside salvage"/>
    <property type="evidence" value="ECO:0007669"/>
    <property type="project" value="UniProtKB-KW"/>
</dbReference>
<evidence type="ECO:0000256" key="1">
    <source>
        <dbReference type="ARBA" id="ARBA00001946"/>
    </source>
</evidence>
<keyword evidence="11" id="KW-0547">Nucleotide-binding</keyword>
<evidence type="ECO:0000256" key="5">
    <source>
        <dbReference type="ARBA" id="ARBA00011895"/>
    </source>
</evidence>
<dbReference type="InterPro" id="IPR005904">
    <property type="entry name" value="Hxn_phspho_trans"/>
</dbReference>
<dbReference type="SUPFAM" id="SSF53271">
    <property type="entry name" value="PRTase-like"/>
    <property type="match status" value="1"/>
</dbReference>
<protein>
    <recommendedName>
        <fullName evidence="5">hypoxanthine phosphoribosyltransferase</fullName>
        <ecNumber evidence="5">2.4.2.8</ecNumber>
    </recommendedName>
</protein>
<dbReference type="InterPro" id="IPR050408">
    <property type="entry name" value="HGPRT"/>
</dbReference>
<evidence type="ECO:0000256" key="4">
    <source>
        <dbReference type="ARBA" id="ARBA00008391"/>
    </source>
</evidence>
<dbReference type="GO" id="GO:0046100">
    <property type="term" value="P:hypoxanthine metabolic process"/>
    <property type="evidence" value="ECO:0007669"/>
    <property type="project" value="TreeGrafter"/>
</dbReference>
<accession>A0A645AMB8</accession>
<comment type="pathway">
    <text evidence="3">Purine metabolism; IMP biosynthesis via salvage pathway; IMP from hypoxanthine: step 1/1.</text>
</comment>
<evidence type="ECO:0000256" key="11">
    <source>
        <dbReference type="ARBA" id="ARBA00022741"/>
    </source>
</evidence>
<dbReference type="InterPro" id="IPR029057">
    <property type="entry name" value="PRTase-like"/>
</dbReference>
<dbReference type="PANTHER" id="PTHR43340:SF1">
    <property type="entry name" value="HYPOXANTHINE PHOSPHORIBOSYLTRANSFERASE"/>
    <property type="match status" value="1"/>
</dbReference>
<dbReference type="GO" id="GO:0032264">
    <property type="term" value="P:IMP salvage"/>
    <property type="evidence" value="ECO:0007669"/>
    <property type="project" value="TreeGrafter"/>
</dbReference>
<dbReference type="GO" id="GO:0006178">
    <property type="term" value="P:guanine salvage"/>
    <property type="evidence" value="ECO:0007669"/>
    <property type="project" value="TreeGrafter"/>
</dbReference>
<dbReference type="PANTHER" id="PTHR43340">
    <property type="entry name" value="HYPOXANTHINE-GUANINE PHOSPHORIBOSYLTRANSFERASE"/>
    <property type="match status" value="1"/>
</dbReference>
<evidence type="ECO:0000256" key="2">
    <source>
        <dbReference type="ARBA" id="ARBA00004496"/>
    </source>
</evidence>
<dbReference type="NCBIfam" id="TIGR01203">
    <property type="entry name" value="HGPRTase"/>
    <property type="match status" value="1"/>
</dbReference>
<gene>
    <name evidence="14" type="primary">hpt_24</name>
    <name evidence="14" type="ORF">SDC9_100961</name>
</gene>
<comment type="similarity">
    <text evidence="4">Belongs to the purine/pyrimidine phosphoribosyltransferase family.</text>
</comment>
<reference evidence="14" key="1">
    <citation type="submission" date="2019-08" db="EMBL/GenBank/DDBJ databases">
        <authorList>
            <person name="Kucharzyk K."/>
            <person name="Murdoch R.W."/>
            <person name="Higgins S."/>
            <person name="Loffler F."/>
        </authorList>
    </citation>
    <scope>NUCLEOTIDE SEQUENCE</scope>
</reference>
<comment type="cofactor">
    <cofactor evidence="1">
        <name>Mg(2+)</name>
        <dbReference type="ChEBI" id="CHEBI:18420"/>
    </cofactor>
</comment>
<feature type="domain" description="Phosphoribosyltransferase" evidence="13">
    <location>
        <begin position="19"/>
        <end position="164"/>
    </location>
</feature>
<evidence type="ECO:0000259" key="13">
    <source>
        <dbReference type="Pfam" id="PF00156"/>
    </source>
</evidence>
<evidence type="ECO:0000256" key="8">
    <source>
        <dbReference type="ARBA" id="ARBA00022679"/>
    </source>
</evidence>
<keyword evidence="9" id="KW-0479">Metal-binding</keyword>
<dbReference type="GO" id="GO:0032263">
    <property type="term" value="P:GMP salvage"/>
    <property type="evidence" value="ECO:0007669"/>
    <property type="project" value="TreeGrafter"/>
</dbReference>
<comment type="caution">
    <text evidence="14">The sequence shown here is derived from an EMBL/GenBank/DDBJ whole genome shotgun (WGS) entry which is preliminary data.</text>
</comment>
<dbReference type="EC" id="2.4.2.8" evidence="5"/>
<dbReference type="Gene3D" id="3.40.50.2020">
    <property type="match status" value="1"/>
</dbReference>
<keyword evidence="7 14" id="KW-0328">Glycosyltransferase</keyword>
<dbReference type="EMBL" id="VSSQ01014688">
    <property type="protein sequence ID" value="MPM54187.1"/>
    <property type="molecule type" value="Genomic_DNA"/>
</dbReference>
<keyword evidence="8 14" id="KW-0808">Transferase</keyword>
<evidence type="ECO:0000256" key="7">
    <source>
        <dbReference type="ARBA" id="ARBA00022676"/>
    </source>
</evidence>
<comment type="subcellular location">
    <subcellularLocation>
        <location evidence="2">Cytoplasm</location>
    </subcellularLocation>
</comment>
<dbReference type="AlphaFoldDB" id="A0A645AMB8"/>
<name>A0A645AMB8_9ZZZZ</name>
<dbReference type="Pfam" id="PF00156">
    <property type="entry name" value="Pribosyltran"/>
    <property type="match status" value="1"/>
</dbReference>
<dbReference type="GO" id="GO:0004422">
    <property type="term" value="F:hypoxanthine phosphoribosyltransferase activity"/>
    <property type="evidence" value="ECO:0007669"/>
    <property type="project" value="InterPro"/>
</dbReference>
<dbReference type="GO" id="GO:0000287">
    <property type="term" value="F:magnesium ion binding"/>
    <property type="evidence" value="ECO:0007669"/>
    <property type="project" value="TreeGrafter"/>
</dbReference>
<evidence type="ECO:0000256" key="9">
    <source>
        <dbReference type="ARBA" id="ARBA00022723"/>
    </source>
</evidence>
<dbReference type="GO" id="GO:0005829">
    <property type="term" value="C:cytosol"/>
    <property type="evidence" value="ECO:0007669"/>
    <property type="project" value="TreeGrafter"/>
</dbReference>
<dbReference type="GO" id="GO:0000166">
    <property type="term" value="F:nucleotide binding"/>
    <property type="evidence" value="ECO:0007669"/>
    <property type="project" value="UniProtKB-KW"/>
</dbReference>
<keyword evidence="12" id="KW-0460">Magnesium</keyword>
<evidence type="ECO:0000256" key="12">
    <source>
        <dbReference type="ARBA" id="ARBA00022842"/>
    </source>
</evidence>
<keyword evidence="6" id="KW-0963">Cytoplasm</keyword>
<evidence type="ECO:0000256" key="10">
    <source>
        <dbReference type="ARBA" id="ARBA00022726"/>
    </source>
</evidence>
<evidence type="ECO:0000256" key="3">
    <source>
        <dbReference type="ARBA" id="ARBA00004669"/>
    </source>
</evidence>
<sequence length="179" mass="20376">MNEIVTIKDKQFEKFIEFEQIQAAINRIAEKMDRDLRDKNPVFIAVLNGAFMFAGELMKEVSVPCEITFVRLASYQGTTTTNKVQEVLGLNESIENRTVVIVEDIVDSGNTMVALKEELNKLNPKEIKIATLLLKPDALKQEIQLDYVALEIPNDFIVGYGLDYDGYGRNLKDIYKIRP</sequence>
<organism evidence="14">
    <name type="scientific">bioreactor metagenome</name>
    <dbReference type="NCBI Taxonomy" id="1076179"/>
    <lineage>
        <taxon>unclassified sequences</taxon>
        <taxon>metagenomes</taxon>
        <taxon>ecological metagenomes</taxon>
    </lineage>
</organism>
<evidence type="ECO:0000313" key="14">
    <source>
        <dbReference type="EMBL" id="MPM54187.1"/>
    </source>
</evidence>
<proteinExistence type="inferred from homology"/>
<keyword evidence="10" id="KW-0660">Purine salvage</keyword>
<dbReference type="CDD" id="cd06223">
    <property type="entry name" value="PRTases_typeI"/>
    <property type="match status" value="1"/>
</dbReference>